<accession>A0A8H6GCU1</accession>
<feature type="transmembrane region" description="Helical" evidence="8">
    <location>
        <begin position="376"/>
        <end position="394"/>
    </location>
</feature>
<feature type="region of interest" description="Disordered" evidence="7">
    <location>
        <begin position="1"/>
        <end position="34"/>
    </location>
</feature>
<dbReference type="GO" id="GO:0022857">
    <property type="term" value="F:transmembrane transporter activity"/>
    <property type="evidence" value="ECO:0007669"/>
    <property type="project" value="InterPro"/>
</dbReference>
<feature type="transmembrane region" description="Helical" evidence="8">
    <location>
        <begin position="350"/>
        <end position="369"/>
    </location>
</feature>
<dbReference type="InterPro" id="IPR011701">
    <property type="entry name" value="MFS"/>
</dbReference>
<feature type="domain" description="Major facilitator superfamily (MFS) profile" evidence="9">
    <location>
        <begin position="46"/>
        <end position="535"/>
    </location>
</feature>
<feature type="transmembrane region" description="Helical" evidence="8">
    <location>
        <begin position="136"/>
        <end position="157"/>
    </location>
</feature>
<dbReference type="PANTHER" id="PTHR23501">
    <property type="entry name" value="MAJOR FACILITATOR SUPERFAMILY"/>
    <property type="match status" value="1"/>
</dbReference>
<evidence type="ECO:0000256" key="3">
    <source>
        <dbReference type="ARBA" id="ARBA00022692"/>
    </source>
</evidence>
<dbReference type="FunFam" id="1.20.1720.10:FF:000012">
    <property type="entry name" value="MFS toxin efflux pump (AflT)"/>
    <property type="match status" value="1"/>
</dbReference>
<evidence type="ECO:0000313" key="11">
    <source>
        <dbReference type="Proteomes" id="UP000593570"/>
    </source>
</evidence>
<evidence type="ECO:0000256" key="4">
    <source>
        <dbReference type="ARBA" id="ARBA00022989"/>
    </source>
</evidence>
<feature type="transmembrane region" description="Helical" evidence="8">
    <location>
        <begin position="437"/>
        <end position="456"/>
    </location>
</feature>
<evidence type="ECO:0000313" key="10">
    <source>
        <dbReference type="EMBL" id="KAF6515321.1"/>
    </source>
</evidence>
<feature type="compositionally biased region" description="Polar residues" evidence="7">
    <location>
        <begin position="1"/>
        <end position="18"/>
    </location>
</feature>
<keyword evidence="3 8" id="KW-0812">Transmembrane</keyword>
<keyword evidence="2" id="KW-0813">Transport</keyword>
<protein>
    <recommendedName>
        <fullName evidence="9">Major facilitator superfamily (MFS) profile domain-containing protein</fullName>
    </recommendedName>
</protein>
<dbReference type="Pfam" id="PF07690">
    <property type="entry name" value="MFS_1"/>
    <property type="match status" value="1"/>
</dbReference>
<keyword evidence="6" id="KW-0325">Glycoprotein</keyword>
<dbReference type="PROSITE" id="PS50850">
    <property type="entry name" value="MFS"/>
    <property type="match status" value="1"/>
</dbReference>
<dbReference type="Gene3D" id="1.20.1250.20">
    <property type="entry name" value="MFS general substrate transporter like domains"/>
    <property type="match status" value="1"/>
</dbReference>
<feature type="transmembrane region" description="Helical" evidence="8">
    <location>
        <begin position="81"/>
        <end position="99"/>
    </location>
</feature>
<evidence type="ECO:0000256" key="1">
    <source>
        <dbReference type="ARBA" id="ARBA00004141"/>
    </source>
</evidence>
<feature type="transmembrane region" description="Helical" evidence="8">
    <location>
        <begin position="406"/>
        <end position="425"/>
    </location>
</feature>
<feature type="transmembrane region" description="Helical" evidence="8">
    <location>
        <begin position="313"/>
        <end position="330"/>
    </location>
</feature>
<evidence type="ECO:0000256" key="5">
    <source>
        <dbReference type="ARBA" id="ARBA00023136"/>
    </source>
</evidence>
<dbReference type="InterPro" id="IPR036259">
    <property type="entry name" value="MFS_trans_sf"/>
</dbReference>
<dbReference type="GO" id="GO:0005886">
    <property type="term" value="C:plasma membrane"/>
    <property type="evidence" value="ECO:0007669"/>
    <property type="project" value="TreeGrafter"/>
</dbReference>
<dbReference type="CDD" id="cd17502">
    <property type="entry name" value="MFS_Azr1_MDR_like"/>
    <property type="match status" value="1"/>
</dbReference>
<feature type="transmembrane region" description="Helical" evidence="8">
    <location>
        <begin position="111"/>
        <end position="130"/>
    </location>
</feature>
<feature type="transmembrane region" description="Helical" evidence="8">
    <location>
        <begin position="203"/>
        <end position="221"/>
    </location>
</feature>
<dbReference type="Proteomes" id="UP000593570">
    <property type="component" value="Unassembled WGS sequence"/>
</dbReference>
<dbReference type="InterPro" id="IPR020846">
    <property type="entry name" value="MFS_dom"/>
</dbReference>
<feature type="transmembrane region" description="Helical" evidence="8">
    <location>
        <begin position="272"/>
        <end position="292"/>
    </location>
</feature>
<feature type="transmembrane region" description="Helical" evidence="8">
    <location>
        <begin position="43"/>
        <end position="69"/>
    </location>
</feature>
<evidence type="ECO:0000256" key="6">
    <source>
        <dbReference type="ARBA" id="ARBA00023180"/>
    </source>
</evidence>
<feature type="transmembrane region" description="Helical" evidence="8">
    <location>
        <begin position="169"/>
        <end position="191"/>
    </location>
</feature>
<name>A0A8H6GCU1_FUSOX</name>
<evidence type="ECO:0000256" key="2">
    <source>
        <dbReference type="ARBA" id="ARBA00022448"/>
    </source>
</evidence>
<dbReference type="EMBL" id="JACDXP010000014">
    <property type="protein sequence ID" value="KAF6515321.1"/>
    <property type="molecule type" value="Genomic_DNA"/>
</dbReference>
<proteinExistence type="predicted"/>
<reference evidence="10 11" key="1">
    <citation type="journal article" date="2020" name="bioRxiv">
        <title>A chromosome-scale genome assembly for the Fusarium oxysporum strain Fo5176 to establish a model Arabidopsis-fungal pathosystem.</title>
        <authorList>
            <person name="Fokkens L."/>
            <person name="Guo L."/>
            <person name="Dora S."/>
            <person name="Wang B."/>
            <person name="Ye K."/>
            <person name="Sanchez-Rodriguez C."/>
            <person name="Croll D."/>
        </authorList>
    </citation>
    <scope>NUCLEOTIDE SEQUENCE [LARGE SCALE GENOMIC DNA]</scope>
    <source>
        <strain evidence="10 11">Fo5176</strain>
    </source>
</reference>
<feature type="transmembrane region" description="Helical" evidence="8">
    <location>
        <begin position="242"/>
        <end position="260"/>
    </location>
</feature>
<keyword evidence="4 8" id="KW-1133">Transmembrane helix</keyword>
<dbReference type="SUPFAM" id="SSF103473">
    <property type="entry name" value="MFS general substrate transporter"/>
    <property type="match status" value="1"/>
</dbReference>
<feature type="transmembrane region" description="Helical" evidence="8">
    <location>
        <begin position="511"/>
        <end position="530"/>
    </location>
</feature>
<evidence type="ECO:0000256" key="8">
    <source>
        <dbReference type="SAM" id="Phobius"/>
    </source>
</evidence>
<comment type="subcellular location">
    <subcellularLocation>
        <location evidence="1">Membrane</location>
        <topology evidence="1">Multi-pass membrane protein</topology>
    </subcellularLocation>
</comment>
<keyword evidence="5 8" id="KW-0472">Membrane</keyword>
<comment type="caution">
    <text evidence="10">The sequence shown here is derived from an EMBL/GenBank/DDBJ whole genome shotgun (WGS) entry which is preliminary data.</text>
</comment>
<evidence type="ECO:0000256" key="7">
    <source>
        <dbReference type="SAM" id="MobiDB-lite"/>
    </source>
</evidence>
<sequence>MNASSEKPQSELASSGPSSDGDEKQTGTPPAVDDGDYPTGFRLIAIVIALALGVFLVSLDMTIVATAIPKITDEFQSLTDVSWYSSAFFMTLGGFQSAWGKAYKYFPLKLSFMMAILIFEVGSLLCGVAPNSVALIVGRAIAGLGAAGLASGVYTLIAFSATPKKRPMFTGIIGTSYGFAAVVGPLVGGAFSENVSWRWCFYINLPIGGISALVILFFFTTPPAAKPLSVPLTERLLQLDPLGIILAMGSVTSYILVLHYGGTTYAWNSSQVIGLLVGFVLLCIAFFTWEWYNGDRSMIPFRLLLQRTYFVESIYALFYQGAYFLVIYYLPIYFQSIDNVSPAMSGVRNLPLIVSSTLAMLSSGAFITITGLAAPIAVLGTSLSLICSGLLYTFEIGTSEAKWIGYQVIGGLGWGMAGQIPVMVVQANSSPADLPEATAILLFFQMIGGAFLVSAAESAFVNVLLRVLPHSAPGVDPAAVINAGATSIRQLSVSENLINGILEAYMRGLKISFVIGLASCCIAFVVIVPFQRYRRLEPASLANAGAM</sequence>
<dbReference type="PANTHER" id="PTHR23501:SF177">
    <property type="entry name" value="MAJOR FACILITATOR SUPERFAMILY (MFS) PROFILE DOMAIN-CONTAINING PROTEIN-RELATED"/>
    <property type="match status" value="1"/>
</dbReference>
<evidence type="ECO:0000259" key="9">
    <source>
        <dbReference type="PROSITE" id="PS50850"/>
    </source>
</evidence>
<gene>
    <name evidence="10" type="ORF">HZS61_005227</name>
</gene>
<dbReference type="AlphaFoldDB" id="A0A8H6GCU1"/>
<organism evidence="10 11">
    <name type="scientific">Fusarium oxysporum f. sp. conglutinans</name>
    <dbReference type="NCBI Taxonomy" id="100902"/>
    <lineage>
        <taxon>Eukaryota</taxon>
        <taxon>Fungi</taxon>
        <taxon>Dikarya</taxon>
        <taxon>Ascomycota</taxon>
        <taxon>Pezizomycotina</taxon>
        <taxon>Sordariomycetes</taxon>
        <taxon>Hypocreomycetidae</taxon>
        <taxon>Hypocreales</taxon>
        <taxon>Nectriaceae</taxon>
        <taxon>Fusarium</taxon>
        <taxon>Fusarium oxysporum species complex</taxon>
    </lineage>
</organism>